<comment type="caution">
    <text evidence="7">The sequence shown here is derived from an EMBL/GenBank/DDBJ whole genome shotgun (WGS) entry which is preliminary data.</text>
</comment>
<protein>
    <submittedName>
        <fullName evidence="7">Sigma-70 family RNA polymerase sigma factor</fullName>
    </submittedName>
</protein>
<sequence>MFVQRRGRAHLSELAWNTDVQLACAGDRDAFGRLIRGIQHEMYGMAKSLLNQDEDCADAIQEAILNAYRSLPKLREPAYFRTWIFRILIRECQQIYRRRKRTVVSDRLPESGVSAAEPDFDLRDAVDRLSEPARTIVKLHYYADRSLAEIAQVLGVSEGTLKSRLHRARAQLAKSLKVPTEGEIGYELR</sequence>
<evidence type="ECO:0000259" key="6">
    <source>
        <dbReference type="Pfam" id="PF08281"/>
    </source>
</evidence>
<dbReference type="Pfam" id="PF04542">
    <property type="entry name" value="Sigma70_r2"/>
    <property type="match status" value="1"/>
</dbReference>
<dbReference type="Gene3D" id="1.10.1740.10">
    <property type="match status" value="1"/>
</dbReference>
<dbReference type="EMBL" id="SUPK01000006">
    <property type="protein sequence ID" value="TJY41515.1"/>
    <property type="molecule type" value="Genomic_DNA"/>
</dbReference>
<keyword evidence="2" id="KW-0805">Transcription regulation</keyword>
<evidence type="ECO:0000313" key="7">
    <source>
        <dbReference type="EMBL" id="TJY41515.1"/>
    </source>
</evidence>
<reference evidence="7 8" key="1">
    <citation type="submission" date="2019-04" db="EMBL/GenBank/DDBJ databases">
        <title>Cohnella sp. nov., isolated from soil.</title>
        <authorList>
            <person name="Kim W."/>
        </authorList>
    </citation>
    <scope>NUCLEOTIDE SEQUENCE [LARGE SCALE GENOMIC DNA]</scope>
    <source>
        <strain evidence="7 8">CAU 1483</strain>
    </source>
</reference>
<dbReference type="PANTHER" id="PTHR43133">
    <property type="entry name" value="RNA POLYMERASE ECF-TYPE SIGMA FACTO"/>
    <property type="match status" value="1"/>
</dbReference>
<dbReference type="NCBIfam" id="TIGR02937">
    <property type="entry name" value="sigma70-ECF"/>
    <property type="match status" value="1"/>
</dbReference>
<evidence type="ECO:0000256" key="3">
    <source>
        <dbReference type="ARBA" id="ARBA00023082"/>
    </source>
</evidence>
<feature type="domain" description="RNA polymerase sigma factor 70 region 4 type 2" evidence="6">
    <location>
        <begin position="121"/>
        <end position="172"/>
    </location>
</feature>
<evidence type="ECO:0000256" key="2">
    <source>
        <dbReference type="ARBA" id="ARBA00023015"/>
    </source>
</evidence>
<dbReference type="OrthoDB" id="9782703at2"/>
<dbReference type="AlphaFoldDB" id="A0A4U0F9X0"/>
<accession>A0A4U0F9X0</accession>
<dbReference type="CDD" id="cd06171">
    <property type="entry name" value="Sigma70_r4"/>
    <property type="match status" value="1"/>
</dbReference>
<dbReference type="GO" id="GO:0003677">
    <property type="term" value="F:DNA binding"/>
    <property type="evidence" value="ECO:0007669"/>
    <property type="project" value="InterPro"/>
</dbReference>
<dbReference type="InterPro" id="IPR039425">
    <property type="entry name" value="RNA_pol_sigma-70-like"/>
</dbReference>
<name>A0A4U0F9X0_9BACL</name>
<evidence type="ECO:0000256" key="4">
    <source>
        <dbReference type="ARBA" id="ARBA00023163"/>
    </source>
</evidence>
<proteinExistence type="inferred from homology"/>
<feature type="domain" description="RNA polymerase sigma-70 region 2" evidence="5">
    <location>
        <begin position="36"/>
        <end position="102"/>
    </location>
</feature>
<evidence type="ECO:0000256" key="1">
    <source>
        <dbReference type="ARBA" id="ARBA00010641"/>
    </source>
</evidence>
<dbReference type="GO" id="GO:0006352">
    <property type="term" value="P:DNA-templated transcription initiation"/>
    <property type="evidence" value="ECO:0007669"/>
    <property type="project" value="InterPro"/>
</dbReference>
<gene>
    <name evidence="7" type="ORF">E5161_14040</name>
</gene>
<keyword evidence="8" id="KW-1185">Reference proteome</keyword>
<dbReference type="SUPFAM" id="SSF88659">
    <property type="entry name" value="Sigma3 and sigma4 domains of RNA polymerase sigma factors"/>
    <property type="match status" value="1"/>
</dbReference>
<dbReference type="InterPro" id="IPR013325">
    <property type="entry name" value="RNA_pol_sigma_r2"/>
</dbReference>
<dbReference type="InterPro" id="IPR014284">
    <property type="entry name" value="RNA_pol_sigma-70_dom"/>
</dbReference>
<dbReference type="Gene3D" id="1.10.10.10">
    <property type="entry name" value="Winged helix-like DNA-binding domain superfamily/Winged helix DNA-binding domain"/>
    <property type="match status" value="1"/>
</dbReference>
<keyword evidence="4" id="KW-0804">Transcription</keyword>
<dbReference type="SUPFAM" id="SSF88946">
    <property type="entry name" value="Sigma2 domain of RNA polymerase sigma factors"/>
    <property type="match status" value="1"/>
</dbReference>
<dbReference type="InterPro" id="IPR013324">
    <property type="entry name" value="RNA_pol_sigma_r3/r4-like"/>
</dbReference>
<dbReference type="InterPro" id="IPR013249">
    <property type="entry name" value="RNA_pol_sigma70_r4_t2"/>
</dbReference>
<dbReference type="Proteomes" id="UP000309673">
    <property type="component" value="Unassembled WGS sequence"/>
</dbReference>
<organism evidence="7 8">
    <name type="scientific">Cohnella pontilimi</name>
    <dbReference type="NCBI Taxonomy" id="2564100"/>
    <lineage>
        <taxon>Bacteria</taxon>
        <taxon>Bacillati</taxon>
        <taxon>Bacillota</taxon>
        <taxon>Bacilli</taxon>
        <taxon>Bacillales</taxon>
        <taxon>Paenibacillaceae</taxon>
        <taxon>Cohnella</taxon>
    </lineage>
</organism>
<comment type="similarity">
    <text evidence="1">Belongs to the sigma-70 factor family. ECF subfamily.</text>
</comment>
<keyword evidence="3" id="KW-0731">Sigma factor</keyword>
<dbReference type="PANTHER" id="PTHR43133:SF51">
    <property type="entry name" value="RNA POLYMERASE SIGMA FACTOR"/>
    <property type="match status" value="1"/>
</dbReference>
<evidence type="ECO:0000259" key="5">
    <source>
        <dbReference type="Pfam" id="PF04542"/>
    </source>
</evidence>
<evidence type="ECO:0000313" key="8">
    <source>
        <dbReference type="Proteomes" id="UP000309673"/>
    </source>
</evidence>
<dbReference type="Pfam" id="PF08281">
    <property type="entry name" value="Sigma70_r4_2"/>
    <property type="match status" value="1"/>
</dbReference>
<dbReference type="InterPro" id="IPR007627">
    <property type="entry name" value="RNA_pol_sigma70_r2"/>
</dbReference>
<dbReference type="InterPro" id="IPR036388">
    <property type="entry name" value="WH-like_DNA-bd_sf"/>
</dbReference>
<dbReference type="GO" id="GO:0016987">
    <property type="term" value="F:sigma factor activity"/>
    <property type="evidence" value="ECO:0007669"/>
    <property type="project" value="UniProtKB-KW"/>
</dbReference>